<dbReference type="OrthoDB" id="9806477at2"/>
<dbReference type="CDD" id="cd00130">
    <property type="entry name" value="PAS"/>
    <property type="match status" value="1"/>
</dbReference>
<dbReference type="Gene3D" id="3.30.450.20">
    <property type="entry name" value="PAS domain"/>
    <property type="match status" value="1"/>
</dbReference>
<dbReference type="InterPro" id="IPR000014">
    <property type="entry name" value="PAS"/>
</dbReference>
<dbReference type="AlphaFoldDB" id="A0A5P8P2V0"/>
<dbReference type="Pfam" id="PF08447">
    <property type="entry name" value="PAS_3"/>
    <property type="match status" value="1"/>
</dbReference>
<dbReference type="InterPro" id="IPR013655">
    <property type="entry name" value="PAS_fold_3"/>
</dbReference>
<reference evidence="2 3" key="1">
    <citation type="submission" date="2019-09" db="EMBL/GenBank/DDBJ databases">
        <title>Sulfurimonas gotlandica sp. nov., a chemoautotrophic and psychrotolerant epsilonproteobacterium isolated from a pelagic redoxcline, and an emended description of the genus Sulfurimonas.</title>
        <authorList>
            <person name="Wang S."/>
            <person name="Jiang L."/>
            <person name="Shao S."/>
        </authorList>
    </citation>
    <scope>NUCLEOTIDE SEQUENCE [LARGE SCALE GENOMIC DNA]</scope>
    <source>
        <strain evidence="2 3">GYSZ_1</strain>
    </source>
</reference>
<name>A0A5P8P2V0_9BACT</name>
<dbReference type="SUPFAM" id="SSF55785">
    <property type="entry name" value="PYP-like sensor domain (PAS domain)"/>
    <property type="match status" value="1"/>
</dbReference>
<evidence type="ECO:0000313" key="2">
    <source>
        <dbReference type="EMBL" id="QFR50039.1"/>
    </source>
</evidence>
<gene>
    <name evidence="2" type="ORF">FJR48_09995</name>
</gene>
<sequence>MNIIARENEVGFNDDTLLVTKTDLKGKITYANRAFIDIVKMDESELIGKAHNIIRHPDMPKAIFKLLWDYLKDSKEINAYVKNICKDGSYYWVFANVTPSYFEDKIVGYHSARRKPKQEALDIIKPLYKTLLDLEKQKGIEASLNKIQEILDEKGMEYDEFIISL</sequence>
<dbReference type="InterPro" id="IPR035965">
    <property type="entry name" value="PAS-like_dom_sf"/>
</dbReference>
<dbReference type="EMBL" id="CP043617">
    <property type="protein sequence ID" value="QFR50039.1"/>
    <property type="molecule type" value="Genomic_DNA"/>
</dbReference>
<dbReference type="Proteomes" id="UP000326944">
    <property type="component" value="Chromosome"/>
</dbReference>
<organism evidence="2 3">
    <name type="scientific">Sulfurimonas lithotrophica</name>
    <dbReference type="NCBI Taxonomy" id="2590022"/>
    <lineage>
        <taxon>Bacteria</taxon>
        <taxon>Pseudomonadati</taxon>
        <taxon>Campylobacterota</taxon>
        <taxon>Epsilonproteobacteria</taxon>
        <taxon>Campylobacterales</taxon>
        <taxon>Sulfurimonadaceae</taxon>
        <taxon>Sulfurimonas</taxon>
    </lineage>
</organism>
<protein>
    <submittedName>
        <fullName evidence="2">PAS domain-containing protein</fullName>
    </submittedName>
</protein>
<keyword evidence="3" id="KW-1185">Reference proteome</keyword>
<dbReference type="RefSeq" id="WP_152307987.1">
    <property type="nucleotide sequence ID" value="NZ_CP043617.1"/>
</dbReference>
<evidence type="ECO:0000313" key="3">
    <source>
        <dbReference type="Proteomes" id="UP000326944"/>
    </source>
</evidence>
<accession>A0A5P8P2V0</accession>
<dbReference type="KEGG" id="sulg:FJR48_09995"/>
<evidence type="ECO:0000259" key="1">
    <source>
        <dbReference type="PROSITE" id="PS50112"/>
    </source>
</evidence>
<dbReference type="PROSITE" id="PS50112">
    <property type="entry name" value="PAS"/>
    <property type="match status" value="1"/>
</dbReference>
<dbReference type="NCBIfam" id="TIGR00229">
    <property type="entry name" value="sensory_box"/>
    <property type="match status" value="1"/>
</dbReference>
<feature type="domain" description="PAS" evidence="1">
    <location>
        <begin position="23"/>
        <end position="74"/>
    </location>
</feature>
<proteinExistence type="predicted"/>